<reference evidence="2" key="1">
    <citation type="journal article" date="2021" name="PeerJ">
        <title>Extensive microbial diversity within the chicken gut microbiome revealed by metagenomics and culture.</title>
        <authorList>
            <person name="Gilroy R."/>
            <person name="Ravi A."/>
            <person name="Getino M."/>
            <person name="Pursley I."/>
            <person name="Horton D.L."/>
            <person name="Alikhan N.F."/>
            <person name="Baker D."/>
            <person name="Gharbi K."/>
            <person name="Hall N."/>
            <person name="Watson M."/>
            <person name="Adriaenssens E.M."/>
            <person name="Foster-Nyarko E."/>
            <person name="Jarju S."/>
            <person name="Secka A."/>
            <person name="Antonio M."/>
            <person name="Oren A."/>
            <person name="Chaudhuri R.R."/>
            <person name="La Ragione R."/>
            <person name="Hildebrand F."/>
            <person name="Pallen M.J."/>
        </authorList>
    </citation>
    <scope>NUCLEOTIDE SEQUENCE</scope>
    <source>
        <strain evidence="2">ChiHecec2B26-12326</strain>
    </source>
</reference>
<proteinExistence type="predicted"/>
<name>A0A9D2BQL1_9BACT</name>
<organism evidence="2 3">
    <name type="scientific">Candidatus Parabacteroides intestinigallinarum</name>
    <dbReference type="NCBI Taxonomy" id="2838722"/>
    <lineage>
        <taxon>Bacteria</taxon>
        <taxon>Pseudomonadati</taxon>
        <taxon>Bacteroidota</taxon>
        <taxon>Bacteroidia</taxon>
        <taxon>Bacteroidales</taxon>
        <taxon>Tannerellaceae</taxon>
        <taxon>Parabacteroides</taxon>
    </lineage>
</organism>
<evidence type="ECO:0000256" key="1">
    <source>
        <dbReference type="ARBA" id="ARBA00022649"/>
    </source>
</evidence>
<sequence length="98" mass="11918">MEALTIKASKTFLRQHDAISEWYATQMGQKALLKYLDDLESTIRDLSRFPRMGIIDERRTKDKRKYYTFLLHPHYRIVYRFTRATLYLITFQAIRMNH</sequence>
<evidence type="ECO:0000313" key="2">
    <source>
        <dbReference type="EMBL" id="HIX86246.1"/>
    </source>
</evidence>
<dbReference type="InterPro" id="IPR035093">
    <property type="entry name" value="RelE/ParE_toxin_dom_sf"/>
</dbReference>
<dbReference type="EMBL" id="DXEN01000051">
    <property type="protein sequence ID" value="HIX86246.1"/>
    <property type="molecule type" value="Genomic_DNA"/>
</dbReference>
<dbReference type="InterPro" id="IPR007712">
    <property type="entry name" value="RelE/ParE_toxin"/>
</dbReference>
<dbReference type="AlphaFoldDB" id="A0A9D2BQL1"/>
<reference evidence="2" key="2">
    <citation type="submission" date="2021-04" db="EMBL/GenBank/DDBJ databases">
        <authorList>
            <person name="Gilroy R."/>
        </authorList>
    </citation>
    <scope>NUCLEOTIDE SEQUENCE</scope>
    <source>
        <strain evidence="2">ChiHecec2B26-12326</strain>
    </source>
</reference>
<dbReference type="Pfam" id="PF05016">
    <property type="entry name" value="ParE_toxin"/>
    <property type="match status" value="1"/>
</dbReference>
<gene>
    <name evidence="2" type="ORF">H9848_06530</name>
</gene>
<evidence type="ECO:0000313" key="3">
    <source>
        <dbReference type="Proteomes" id="UP000823847"/>
    </source>
</evidence>
<dbReference type="Gene3D" id="3.30.2310.20">
    <property type="entry name" value="RelE-like"/>
    <property type="match status" value="1"/>
</dbReference>
<comment type="caution">
    <text evidence="2">The sequence shown here is derived from an EMBL/GenBank/DDBJ whole genome shotgun (WGS) entry which is preliminary data.</text>
</comment>
<accession>A0A9D2BQL1</accession>
<protein>
    <submittedName>
        <fullName evidence="2">Type II toxin-antitoxin system RelE/ParE family toxin</fullName>
    </submittedName>
</protein>
<keyword evidence="1" id="KW-1277">Toxin-antitoxin system</keyword>
<dbReference type="Proteomes" id="UP000823847">
    <property type="component" value="Unassembled WGS sequence"/>
</dbReference>